<dbReference type="EMBL" id="MSFN02000006">
    <property type="protein sequence ID" value="PTU19281.1"/>
    <property type="molecule type" value="Genomic_DNA"/>
</dbReference>
<evidence type="ECO:0000313" key="2">
    <source>
        <dbReference type="Proteomes" id="UP000244073"/>
    </source>
</evidence>
<accession>A0A2T5LSN7</accession>
<gene>
    <name evidence="1" type="ORF">P175DRAFT_0295893</name>
</gene>
<dbReference type="AlphaFoldDB" id="A0A2T5LSN7"/>
<sequence>MNYTLGPYVSLCSGRIRSSCSVINESPFKYSISCSMYLFYWPCPCFFQPCTLTVIRLCSHVQCILLLLFTIWPDPCPGQMYYCINNNLFHSSGSHLASRALFFFHYCKSHASLPAPVTISFTRAVQPQSPSGYFSQ</sequence>
<comment type="caution">
    <text evidence="1">The sequence shown here is derived from an EMBL/GenBank/DDBJ whole genome shotgun (WGS) entry which is preliminary data.</text>
</comment>
<dbReference type="GeneID" id="63809677"/>
<proteinExistence type="predicted"/>
<reference evidence="1 2" key="1">
    <citation type="journal article" date="2018" name="Proc. Natl. Acad. Sci. U.S.A.">
        <title>Linking secondary metabolites to gene clusters through genome sequencing of six diverse Aspergillus species.</title>
        <authorList>
            <person name="Kaerboelling I."/>
            <person name="Vesth T.C."/>
            <person name="Frisvad J.C."/>
            <person name="Nybo J.L."/>
            <person name="Theobald S."/>
            <person name="Kuo A."/>
            <person name="Bowyer P."/>
            <person name="Matsuda Y."/>
            <person name="Mondo S."/>
            <person name="Lyhne E.K."/>
            <person name="Kogle M.E."/>
            <person name="Clum A."/>
            <person name="Lipzen A."/>
            <person name="Salamov A."/>
            <person name="Ngan C.Y."/>
            <person name="Daum C."/>
            <person name="Chiniquy J."/>
            <person name="Barry K."/>
            <person name="LaButti K."/>
            <person name="Haridas S."/>
            <person name="Simmons B.A."/>
            <person name="Magnuson J.K."/>
            <person name="Mortensen U.H."/>
            <person name="Larsen T.O."/>
            <person name="Grigoriev I.V."/>
            <person name="Baker S.E."/>
            <person name="Andersen M.R."/>
        </authorList>
    </citation>
    <scope>NUCLEOTIDE SEQUENCE [LARGE SCALE GENOMIC DNA]</scope>
    <source>
        <strain evidence="1 2">IBT 24754</strain>
    </source>
</reference>
<evidence type="ECO:0000313" key="1">
    <source>
        <dbReference type="EMBL" id="PTU19281.1"/>
    </source>
</evidence>
<dbReference type="RefSeq" id="XP_040750673.1">
    <property type="nucleotide sequence ID" value="XM_040892795.1"/>
</dbReference>
<name>A0A2T5LSN7_9EURO</name>
<dbReference type="VEuPathDB" id="FungiDB:P175DRAFT_0295893"/>
<protein>
    <submittedName>
        <fullName evidence="1">Uncharacterized protein</fullName>
    </submittedName>
</protein>
<organism evidence="1 2">
    <name type="scientific">Aspergillus ochraceoroseus IBT 24754</name>
    <dbReference type="NCBI Taxonomy" id="1392256"/>
    <lineage>
        <taxon>Eukaryota</taxon>
        <taxon>Fungi</taxon>
        <taxon>Dikarya</taxon>
        <taxon>Ascomycota</taxon>
        <taxon>Pezizomycotina</taxon>
        <taxon>Eurotiomycetes</taxon>
        <taxon>Eurotiomycetidae</taxon>
        <taxon>Eurotiales</taxon>
        <taxon>Aspergillaceae</taxon>
        <taxon>Aspergillus</taxon>
        <taxon>Aspergillus subgen. Nidulantes</taxon>
    </lineage>
</organism>
<dbReference type="Proteomes" id="UP000244073">
    <property type="component" value="Unassembled WGS sequence"/>
</dbReference>